<reference evidence="1" key="2">
    <citation type="journal article" date="2021" name="PeerJ">
        <title>Extensive microbial diversity within the chicken gut microbiome revealed by metagenomics and culture.</title>
        <authorList>
            <person name="Gilroy R."/>
            <person name="Ravi A."/>
            <person name="Getino M."/>
            <person name="Pursley I."/>
            <person name="Horton D.L."/>
            <person name="Alikhan N.F."/>
            <person name="Baker D."/>
            <person name="Gharbi K."/>
            <person name="Hall N."/>
            <person name="Watson M."/>
            <person name="Adriaenssens E.M."/>
            <person name="Foster-Nyarko E."/>
            <person name="Jarju S."/>
            <person name="Secka A."/>
            <person name="Antonio M."/>
            <person name="Oren A."/>
            <person name="Chaudhuri R.R."/>
            <person name="La Ragione R."/>
            <person name="Hildebrand F."/>
            <person name="Pallen M.J."/>
        </authorList>
    </citation>
    <scope>NUCLEOTIDE SEQUENCE</scope>
    <source>
        <strain evidence="1">ChiGjej1B1-24693</strain>
    </source>
</reference>
<reference evidence="1" key="1">
    <citation type="submission" date="2020-10" db="EMBL/GenBank/DDBJ databases">
        <authorList>
            <person name="Gilroy R."/>
        </authorList>
    </citation>
    <scope>NUCLEOTIDE SEQUENCE</scope>
    <source>
        <strain evidence="1">ChiGjej1B1-24693</strain>
    </source>
</reference>
<sequence length="223" mass="22545">MTADPLADLARAEGLPSAHAAALDAIDSVLRDRGLRRIAEEDVAAAAWTAARAAVQLEPAAELDAGASDDGTSGDGPSDADRAAATVRMLAEVPALAEQVRSTPAQALARLHTVWGRGIVPDEDLGRVRSDPQVSARLGELTRLLTTTTAAPALALAGVVHAELWSMAPFTAGSGVVALGAQQAVLVATGVDPRGVIPLAAGHLEVGGHAVSLRHYGSGTAKG</sequence>
<feature type="non-terminal residue" evidence="1">
    <location>
        <position position="223"/>
    </location>
</feature>
<accession>A0A9D1H0M0</accession>
<name>A0A9D1H0M0_9ACTN</name>
<dbReference type="AlphaFoldDB" id="A0A9D1H0M0"/>
<comment type="caution">
    <text evidence="1">The sequence shown here is derived from an EMBL/GenBank/DDBJ whole genome shotgun (WGS) entry which is preliminary data.</text>
</comment>
<dbReference type="EMBL" id="DVLP01000296">
    <property type="protein sequence ID" value="HIT75895.1"/>
    <property type="molecule type" value="Genomic_DNA"/>
</dbReference>
<organism evidence="1 2">
    <name type="scientific">Candidatus Avipropionibacterium avicola</name>
    <dbReference type="NCBI Taxonomy" id="2840701"/>
    <lineage>
        <taxon>Bacteria</taxon>
        <taxon>Bacillati</taxon>
        <taxon>Actinomycetota</taxon>
        <taxon>Actinomycetes</taxon>
        <taxon>Propionibacteriales</taxon>
        <taxon>Propionibacteriaceae</taxon>
        <taxon>Propionibacteriaceae incertae sedis</taxon>
        <taxon>Candidatus Avipropionibacterium</taxon>
    </lineage>
</organism>
<dbReference type="Proteomes" id="UP000886842">
    <property type="component" value="Unassembled WGS sequence"/>
</dbReference>
<proteinExistence type="predicted"/>
<protein>
    <submittedName>
        <fullName evidence="1">Oxidoreductase</fullName>
    </submittedName>
</protein>
<gene>
    <name evidence="1" type="ORF">IAA98_09935</name>
</gene>
<evidence type="ECO:0000313" key="2">
    <source>
        <dbReference type="Proteomes" id="UP000886842"/>
    </source>
</evidence>
<evidence type="ECO:0000313" key="1">
    <source>
        <dbReference type="EMBL" id="HIT75895.1"/>
    </source>
</evidence>